<geneLocation type="plasmid" evidence="2">
    <name>pnfsy04</name>
</geneLocation>
<dbReference type="EMBL" id="CP024789">
    <property type="protein sequence ID" value="AUB43280.1"/>
    <property type="molecule type" value="Genomic_DNA"/>
</dbReference>
<reference evidence="1 2" key="1">
    <citation type="submission" date="2017-11" db="EMBL/GenBank/DDBJ databases">
        <title>Complete genome of a free-living desiccation-tolerant cyanobacterium and its photosynthetic adaptation to extreme terrestrial habitat.</title>
        <authorList>
            <person name="Shang J."/>
        </authorList>
    </citation>
    <scope>NUCLEOTIDE SEQUENCE [LARGE SCALE GENOMIC DNA]</scope>
    <source>
        <strain evidence="1 2">CCNUN1</strain>
        <plasmid evidence="2">pnfsy04</plasmid>
    </source>
</reference>
<protein>
    <submittedName>
        <fullName evidence="1">Uncharacterized protein</fullName>
    </submittedName>
</protein>
<keyword evidence="1" id="KW-0614">Plasmid</keyword>
<name>A0A2K8T6M1_9NOSO</name>
<proteinExistence type="predicted"/>
<evidence type="ECO:0000313" key="2">
    <source>
        <dbReference type="Proteomes" id="UP000232003"/>
    </source>
</evidence>
<accession>A0A2K8T6M1</accession>
<dbReference type="AlphaFoldDB" id="A0A2K8T6M1"/>
<organism evidence="1 2">
    <name type="scientific">Nostoc flagelliforme CCNUN1</name>
    <dbReference type="NCBI Taxonomy" id="2038116"/>
    <lineage>
        <taxon>Bacteria</taxon>
        <taxon>Bacillati</taxon>
        <taxon>Cyanobacteriota</taxon>
        <taxon>Cyanophyceae</taxon>
        <taxon>Nostocales</taxon>
        <taxon>Nostocaceae</taxon>
        <taxon>Nostoc</taxon>
    </lineage>
</organism>
<gene>
    <name evidence="1" type="ORF">COO91_09453</name>
</gene>
<evidence type="ECO:0000313" key="1">
    <source>
        <dbReference type="EMBL" id="AUB43280.1"/>
    </source>
</evidence>
<sequence>MSVIFFLVCIGLSVYVRVINAPPPQTTQTINRQQPKNIPVEWQ</sequence>
<keyword evidence="2" id="KW-1185">Reference proteome</keyword>
<dbReference type="KEGG" id="nfl:COO91_09453"/>
<dbReference type="Proteomes" id="UP000232003">
    <property type="component" value="Plasmid pNFSY04"/>
</dbReference>